<protein>
    <submittedName>
        <fullName evidence="9">SET domain-containing protein</fullName>
    </submittedName>
</protein>
<dbReference type="InterPro" id="IPR052097">
    <property type="entry name" value="SET-MYND_domain_protein"/>
</dbReference>
<dbReference type="WBParaSite" id="HDID_0000313501-mRNA-1">
    <property type="protein sequence ID" value="HDID_0000313501-mRNA-1"/>
    <property type="gene ID" value="HDID_0000313501"/>
</dbReference>
<evidence type="ECO:0000313" key="9">
    <source>
        <dbReference type="WBParaSite" id="HDID_0000313501-mRNA-1"/>
    </source>
</evidence>
<keyword evidence="8" id="KW-1185">Reference proteome</keyword>
<keyword evidence="3" id="KW-0949">S-adenosyl-L-methionine</keyword>
<evidence type="ECO:0000313" key="8">
    <source>
        <dbReference type="Proteomes" id="UP000321570"/>
    </source>
</evidence>
<evidence type="ECO:0000256" key="2">
    <source>
        <dbReference type="ARBA" id="ARBA00022679"/>
    </source>
</evidence>
<dbReference type="GO" id="GO:0005634">
    <property type="term" value="C:nucleus"/>
    <property type="evidence" value="ECO:0007669"/>
    <property type="project" value="TreeGrafter"/>
</dbReference>
<evidence type="ECO:0000256" key="3">
    <source>
        <dbReference type="ARBA" id="ARBA00022691"/>
    </source>
</evidence>
<reference evidence="5 7" key="2">
    <citation type="submission" date="2018-11" db="EMBL/GenBank/DDBJ databases">
        <authorList>
            <consortium name="Pathogen Informatics"/>
        </authorList>
    </citation>
    <scope>NUCLEOTIDE SEQUENCE [LARGE SCALE GENOMIC DNA]</scope>
</reference>
<dbReference type="SUPFAM" id="SSF48452">
    <property type="entry name" value="TPR-like"/>
    <property type="match status" value="1"/>
</dbReference>
<dbReference type="InterPro" id="IPR001214">
    <property type="entry name" value="SET_dom"/>
</dbReference>
<reference evidence="6 8" key="3">
    <citation type="submission" date="2019-07" db="EMBL/GenBank/DDBJ databases">
        <authorList>
            <person name="Jastrzebski P J."/>
            <person name="Paukszto L."/>
            <person name="Jastrzebski P J."/>
        </authorList>
    </citation>
    <scope>NUCLEOTIDE SEQUENCE [LARGE SCALE GENOMIC DNA]</scope>
    <source>
        <strain evidence="6 8">WMS-il1</strain>
    </source>
</reference>
<evidence type="ECO:0000313" key="6">
    <source>
        <dbReference type="EMBL" id="VUZ48393.1"/>
    </source>
</evidence>
<dbReference type="Pfam" id="PF00856">
    <property type="entry name" value="SET"/>
    <property type="match status" value="1"/>
</dbReference>
<dbReference type="GO" id="GO:0042826">
    <property type="term" value="F:histone deacetylase binding"/>
    <property type="evidence" value="ECO:0007669"/>
    <property type="project" value="TreeGrafter"/>
</dbReference>
<accession>A0A0R3SEE8</accession>
<dbReference type="Proteomes" id="UP000321570">
    <property type="component" value="Unassembled WGS sequence"/>
</dbReference>
<dbReference type="InterPro" id="IPR011990">
    <property type="entry name" value="TPR-like_helical_dom_sf"/>
</dbReference>
<dbReference type="GO" id="GO:0008168">
    <property type="term" value="F:methyltransferase activity"/>
    <property type="evidence" value="ECO:0007669"/>
    <property type="project" value="UniProtKB-KW"/>
</dbReference>
<keyword evidence="2" id="KW-0808">Transferase</keyword>
<dbReference type="PANTHER" id="PTHR46165">
    <property type="entry name" value="SET AND MYND DOMAIN-CONTAINING PROTEIN 4"/>
    <property type="match status" value="1"/>
</dbReference>
<dbReference type="CDD" id="cd10536">
    <property type="entry name" value="SET_SMYD4"/>
    <property type="match status" value="1"/>
</dbReference>
<sequence length="745" mass="83990">MDSDSANAAELVKRFTDSLESAANLPLLTEYKSVVTKALDKVGANWKEQFRQAKTDFERVCFLLKAIEPANGLHKRGVDKLGLPTTKEEILLVNGKSDGISRRYLSYGKLAIGEGDKETSLTALTKAVFYAASSEQLSRAFALRCRLLHHLKLFDEAIEDGLKALSLSCSKSETGNVHLNLAHSYLIKNMLSESICHYTQALTAFVENNIERNLENGIRAAKGLDECLSAIIENKSLLYEPSWKCFRSQAPDLKEIEKKMSSKKSEFNDNVCSNGADSKFLSSPNCVVRLKYTGCTESGWTMELNQDVSTGDILMVERPWAMSLWKERTKYCCFCCKRCHNLKPCSGCPHVGFCSEECELNARNPAEISTEGNKHVYDCQGLYPLIVLDSDLIHTAFNCLTKVPPNKLLDYIYTTGPYEGGRGHQAFKGAEEIRRVPLEVFDPSDYSAIAFLTTCSDDRRCGTNWTNTKSAVFLTYCLHLAGYPMQWFDETDIFFSDPSSTPRSKVIPASWIAACMLYHIQAVYINAFSITETIRRGASSKLSKSEEYGTAIYPTISLINHSCDPNVAIRFTDKGSAFLYASQPLRSGSEISLTYHPLFYLMSTRCRREILLSRFHFLCKCEACRNDWNEYVLVAPERLVCRNCKEVFHEELDGCPKCKSSESVNMIKHLRKEVIPKLKNCLHQEVCVPAELKYAAVSIDNAMLFLERPSFTIVLLQDLYDYILSRIYGNQTIEQWADMDTSQSS</sequence>
<dbReference type="GO" id="GO:0005737">
    <property type="term" value="C:cytoplasm"/>
    <property type="evidence" value="ECO:0007669"/>
    <property type="project" value="TreeGrafter"/>
</dbReference>
<evidence type="ECO:0000313" key="5">
    <source>
        <dbReference type="EMBL" id="VDL27738.1"/>
    </source>
</evidence>
<evidence type="ECO:0000313" key="7">
    <source>
        <dbReference type="Proteomes" id="UP000274504"/>
    </source>
</evidence>
<dbReference type="Gene3D" id="2.170.270.10">
    <property type="entry name" value="SET domain"/>
    <property type="match status" value="2"/>
</dbReference>
<reference evidence="9" key="1">
    <citation type="submission" date="2017-02" db="UniProtKB">
        <authorList>
            <consortium name="WormBaseParasite"/>
        </authorList>
    </citation>
    <scope>IDENTIFICATION</scope>
</reference>
<dbReference type="InterPro" id="IPR046341">
    <property type="entry name" value="SET_dom_sf"/>
</dbReference>
<dbReference type="STRING" id="6216.A0A0R3SEE8"/>
<gene>
    <name evidence="5" type="ORF">HDID_LOCUS3133</name>
    <name evidence="6" type="ORF">WMSIL1_LOCUS7757</name>
</gene>
<feature type="domain" description="SET" evidence="4">
    <location>
        <begin position="544"/>
        <end position="595"/>
    </location>
</feature>
<keyword evidence="1" id="KW-0489">Methyltransferase</keyword>
<organism evidence="9">
    <name type="scientific">Hymenolepis diminuta</name>
    <name type="common">Rat tapeworm</name>
    <dbReference type="NCBI Taxonomy" id="6216"/>
    <lineage>
        <taxon>Eukaryota</taxon>
        <taxon>Metazoa</taxon>
        <taxon>Spiralia</taxon>
        <taxon>Lophotrochozoa</taxon>
        <taxon>Platyhelminthes</taxon>
        <taxon>Cestoda</taxon>
        <taxon>Eucestoda</taxon>
        <taxon>Cyclophyllidea</taxon>
        <taxon>Hymenolepididae</taxon>
        <taxon>Hymenolepis</taxon>
    </lineage>
</organism>
<dbReference type="PANTHER" id="PTHR46165:SF7">
    <property type="entry name" value="SET AND MYND DOMAIN-CONTAINING PROTEIN 4"/>
    <property type="match status" value="1"/>
</dbReference>
<dbReference type="InterPro" id="IPR044421">
    <property type="entry name" value="SMYD4_SET"/>
</dbReference>
<dbReference type="OrthoDB" id="5945798at2759"/>
<dbReference type="Gene3D" id="1.25.40.10">
    <property type="entry name" value="Tetratricopeptide repeat domain"/>
    <property type="match status" value="2"/>
</dbReference>
<proteinExistence type="predicted"/>
<evidence type="ECO:0000259" key="4">
    <source>
        <dbReference type="Pfam" id="PF00856"/>
    </source>
</evidence>
<dbReference type="Gene3D" id="6.10.140.2220">
    <property type="match status" value="1"/>
</dbReference>
<dbReference type="EMBL" id="UYSG01000888">
    <property type="protein sequence ID" value="VDL27738.1"/>
    <property type="molecule type" value="Genomic_DNA"/>
</dbReference>
<dbReference type="EMBL" id="CABIJS010000288">
    <property type="protein sequence ID" value="VUZ48393.1"/>
    <property type="molecule type" value="Genomic_DNA"/>
</dbReference>
<name>A0A0R3SEE8_HYMDI</name>
<evidence type="ECO:0000256" key="1">
    <source>
        <dbReference type="ARBA" id="ARBA00022603"/>
    </source>
</evidence>
<dbReference type="GO" id="GO:0032259">
    <property type="term" value="P:methylation"/>
    <property type="evidence" value="ECO:0007669"/>
    <property type="project" value="UniProtKB-KW"/>
</dbReference>
<dbReference type="SUPFAM" id="SSF82199">
    <property type="entry name" value="SET domain"/>
    <property type="match status" value="1"/>
</dbReference>
<dbReference type="AlphaFoldDB" id="A0A0R3SEE8"/>
<dbReference type="Proteomes" id="UP000274504">
    <property type="component" value="Unassembled WGS sequence"/>
</dbReference>